<dbReference type="EMBL" id="CP090164">
    <property type="protein sequence ID" value="UJO13917.1"/>
    <property type="molecule type" value="Genomic_DNA"/>
</dbReference>
<sequence>MDHILANKHTQDAMDLDKMTFEDLEIYKSQLDLNARSPLFRLPSELRNMIFVLAMHGELQERKRSSRHATMFKQPAFFAANRQVKAECTGLWFADVLIWEEFDFTSKKWTRMSTDAVREICLAKTASGRCNLVTQSAYCDVIRTRDAVEGSRSICPRKGLVRIDNGMPLPQLRWWVW</sequence>
<name>A0A9Q8LAQ9_PASFU</name>
<accession>A0A9Q8LAQ9</accession>
<dbReference type="OrthoDB" id="3649502at2759"/>
<organism evidence="1 2">
    <name type="scientific">Passalora fulva</name>
    <name type="common">Tomato leaf mold</name>
    <name type="synonym">Cladosporium fulvum</name>
    <dbReference type="NCBI Taxonomy" id="5499"/>
    <lineage>
        <taxon>Eukaryota</taxon>
        <taxon>Fungi</taxon>
        <taxon>Dikarya</taxon>
        <taxon>Ascomycota</taxon>
        <taxon>Pezizomycotina</taxon>
        <taxon>Dothideomycetes</taxon>
        <taxon>Dothideomycetidae</taxon>
        <taxon>Mycosphaerellales</taxon>
        <taxon>Mycosphaerellaceae</taxon>
        <taxon>Fulvia</taxon>
    </lineage>
</organism>
<dbReference type="RefSeq" id="XP_047758283.1">
    <property type="nucleotide sequence ID" value="XM_047902558.1"/>
</dbReference>
<reference evidence="1" key="1">
    <citation type="submission" date="2021-12" db="EMBL/GenBank/DDBJ databases">
        <authorList>
            <person name="Zaccaron A."/>
            <person name="Stergiopoulos I."/>
        </authorList>
    </citation>
    <scope>NUCLEOTIDE SEQUENCE</scope>
    <source>
        <strain evidence="1">Race5_Kim</strain>
    </source>
</reference>
<dbReference type="KEGG" id="ffu:CLAFUR5_03410"/>
<evidence type="ECO:0000313" key="2">
    <source>
        <dbReference type="Proteomes" id="UP000756132"/>
    </source>
</evidence>
<proteinExistence type="predicted"/>
<keyword evidence="2" id="KW-1185">Reference proteome</keyword>
<dbReference type="GeneID" id="71983288"/>
<protein>
    <submittedName>
        <fullName evidence="1">Uncharacterized protein</fullName>
    </submittedName>
</protein>
<dbReference type="Proteomes" id="UP000756132">
    <property type="component" value="Chromosome 2"/>
</dbReference>
<reference evidence="1" key="2">
    <citation type="journal article" date="2022" name="Microb. Genom.">
        <title>A chromosome-scale genome assembly of the tomato pathogen Cladosporium fulvum reveals a compartmentalized genome architecture and the presence of a dispensable chromosome.</title>
        <authorList>
            <person name="Zaccaron A.Z."/>
            <person name="Chen L.H."/>
            <person name="Samaras A."/>
            <person name="Stergiopoulos I."/>
        </authorList>
    </citation>
    <scope>NUCLEOTIDE SEQUENCE</scope>
    <source>
        <strain evidence="1">Race5_Kim</strain>
    </source>
</reference>
<gene>
    <name evidence="1" type="ORF">CLAFUR5_03410</name>
</gene>
<evidence type="ECO:0000313" key="1">
    <source>
        <dbReference type="EMBL" id="UJO13917.1"/>
    </source>
</evidence>
<dbReference type="AlphaFoldDB" id="A0A9Q8LAQ9"/>